<keyword evidence="1" id="KW-0472">Membrane</keyword>
<name>A0A9J6ZPL9_9BACT</name>
<keyword evidence="1" id="KW-1133">Transmembrane helix</keyword>
<feature type="transmembrane region" description="Helical" evidence="1">
    <location>
        <begin position="124"/>
        <end position="142"/>
    </location>
</feature>
<evidence type="ECO:0000313" key="3">
    <source>
        <dbReference type="Proteomes" id="UP001056426"/>
    </source>
</evidence>
<reference evidence="2" key="1">
    <citation type="submission" date="2022-05" db="EMBL/GenBank/DDBJ databases">
        <authorList>
            <person name="Sun X."/>
        </authorList>
    </citation>
    <scope>NUCLEOTIDE SEQUENCE</scope>
    <source>
        <strain evidence="2">Ai-910</strain>
    </source>
</reference>
<evidence type="ECO:0000256" key="1">
    <source>
        <dbReference type="SAM" id="Phobius"/>
    </source>
</evidence>
<dbReference type="RefSeq" id="WP_250723428.1">
    <property type="nucleotide sequence ID" value="NZ_CP098400.1"/>
</dbReference>
<keyword evidence="1" id="KW-0812">Transmembrane</keyword>
<feature type="transmembrane region" description="Helical" evidence="1">
    <location>
        <begin position="9"/>
        <end position="27"/>
    </location>
</feature>
<evidence type="ECO:0000313" key="2">
    <source>
        <dbReference type="EMBL" id="URW79495.1"/>
    </source>
</evidence>
<dbReference type="KEGG" id="alkq:M9189_11595"/>
<dbReference type="Proteomes" id="UP001056426">
    <property type="component" value="Chromosome"/>
</dbReference>
<proteinExistence type="predicted"/>
<dbReference type="AlphaFoldDB" id="A0A9J6ZPL9"/>
<dbReference type="EMBL" id="CP098400">
    <property type="protein sequence ID" value="URW79495.1"/>
    <property type="molecule type" value="Genomic_DNA"/>
</dbReference>
<feature type="transmembrane region" description="Helical" evidence="1">
    <location>
        <begin position="78"/>
        <end position="96"/>
    </location>
</feature>
<protein>
    <submittedName>
        <fullName evidence="2">Uncharacterized protein</fullName>
    </submittedName>
</protein>
<sequence length="151" mass="16296">MKISKITTPILWLLFAVSIFLVLLTLMGGDVEGANLQTPVYLDTMLFYTYGILFICTTLVLILEIINIVSSPASSIKSVVSFLLILVVVAIAYLSADGTPLNIPGYEGSDNVPSMLKVTDTGVFTFYALGIVTVLAVIGFEIRSAIIKNNK</sequence>
<organism evidence="2 3">
    <name type="scientific">Xiashengella succiniciproducens</name>
    <dbReference type="NCBI Taxonomy" id="2949635"/>
    <lineage>
        <taxon>Bacteria</taxon>
        <taxon>Pseudomonadati</taxon>
        <taxon>Bacteroidota</taxon>
        <taxon>Bacteroidia</taxon>
        <taxon>Marinilabiliales</taxon>
        <taxon>Marinilabiliaceae</taxon>
        <taxon>Xiashengella</taxon>
    </lineage>
</organism>
<reference evidence="2" key="2">
    <citation type="submission" date="2022-06" db="EMBL/GenBank/DDBJ databases">
        <title>Xiashengella guii gen. nov. sp. nov., a bacterium isolated form anaerobic digestion tank.</title>
        <authorList>
            <person name="Huang H."/>
        </authorList>
    </citation>
    <scope>NUCLEOTIDE SEQUENCE</scope>
    <source>
        <strain evidence="2">Ai-910</strain>
    </source>
</reference>
<gene>
    <name evidence="2" type="ORF">M9189_11595</name>
</gene>
<accession>A0A9J6ZPL9</accession>
<feature type="transmembrane region" description="Helical" evidence="1">
    <location>
        <begin position="47"/>
        <end position="66"/>
    </location>
</feature>
<keyword evidence="3" id="KW-1185">Reference proteome</keyword>